<dbReference type="PANTHER" id="PTHR35333:SF3">
    <property type="entry name" value="BETA-LACTAMASE-TYPE TRANSPEPTIDASE FOLD CONTAINING PROTEIN"/>
    <property type="match status" value="1"/>
</dbReference>
<comment type="similarity">
    <text evidence="2">Belongs to the class-A beta-lactamase family.</text>
</comment>
<dbReference type="EMBL" id="CP002446">
    <property type="protein sequence ID" value="ADV26053.1"/>
    <property type="molecule type" value="Genomic_DNA"/>
</dbReference>
<feature type="signal peptide" evidence="4">
    <location>
        <begin position="1"/>
        <end position="24"/>
    </location>
</feature>
<sequence>MGVRPDLRAALALLLALVAGTALAAPAGVAGEPAWAAPLEQRLQAIDRSLGAGGIGVHVLHMERNESYGYRASEPWYLASGVKVPVAIAVLREVDSGALSLDTELVLRADDFVDGDGATNRHRPGDALAVSWLLEQMLVHSDNTATDVLIRTVGLPAVNNVAAELVDSGLHITTLADVRRLAYGQFHPAAARLASQDLLALKRQPAGPARVRKLAQLLGVPLEELRQPDLASAFEAYYATGANSAALVDYGRMLASLANGEVLGGDTNRWLLEVMLRVQTGQRRLRAGLPAGIAFAHKTGTQFHRTCDSGIAMQPANPPARPRGSRVVIAACVRGVGTAAGERALRRIAAAITESGVFVDTPPQPTVSPPAWP</sequence>
<comment type="catalytic activity">
    <reaction evidence="1">
        <text>a beta-lactam + H2O = a substituted beta-amino acid</text>
        <dbReference type="Rhea" id="RHEA:20401"/>
        <dbReference type="ChEBI" id="CHEBI:15377"/>
        <dbReference type="ChEBI" id="CHEBI:35627"/>
        <dbReference type="ChEBI" id="CHEBI:140347"/>
        <dbReference type="EC" id="3.5.2.6"/>
    </reaction>
</comment>
<keyword evidence="7" id="KW-1185">Reference proteome</keyword>
<dbReference type="InterPro" id="IPR012338">
    <property type="entry name" value="Beta-lactam/transpept-like"/>
</dbReference>
<gene>
    <name evidence="6" type="ordered locus">Psesu_0191</name>
</gene>
<reference evidence="6 7" key="1">
    <citation type="submission" date="2011-01" db="EMBL/GenBank/DDBJ databases">
        <title>Complete sequence of Pseudoxanthomonas suwonensis 11-1.</title>
        <authorList>
            <consortium name="US DOE Joint Genome Institute"/>
            <person name="Lucas S."/>
            <person name="Copeland A."/>
            <person name="Lapidus A."/>
            <person name="Cheng J.-F."/>
            <person name="Goodwin L."/>
            <person name="Pitluck S."/>
            <person name="Teshima H."/>
            <person name="Detter J.C."/>
            <person name="Han C."/>
            <person name="Tapia R."/>
            <person name="Land M."/>
            <person name="Hauser L."/>
            <person name="Kyrpides N."/>
            <person name="Ivanova N."/>
            <person name="Ovchinnikova G."/>
            <person name="Siebers A.K."/>
            <person name="Allgaier M."/>
            <person name="Thelen M.P."/>
            <person name="Hugenholtz P."/>
            <person name="Gladden J."/>
            <person name="Woyke T."/>
        </authorList>
    </citation>
    <scope>NUCLEOTIDE SEQUENCE [LARGE SCALE GENOMIC DNA]</scope>
    <source>
        <strain evidence="7">11-1</strain>
    </source>
</reference>
<evidence type="ECO:0000259" key="5">
    <source>
        <dbReference type="Pfam" id="PF13354"/>
    </source>
</evidence>
<dbReference type="PANTHER" id="PTHR35333">
    <property type="entry name" value="BETA-LACTAMASE"/>
    <property type="match status" value="1"/>
</dbReference>
<dbReference type="eggNOG" id="COG2367">
    <property type="taxonomic scope" value="Bacteria"/>
</dbReference>
<evidence type="ECO:0000256" key="4">
    <source>
        <dbReference type="SAM" id="SignalP"/>
    </source>
</evidence>
<evidence type="ECO:0000256" key="2">
    <source>
        <dbReference type="ARBA" id="ARBA00009009"/>
    </source>
</evidence>
<dbReference type="OrthoDB" id="9784149at2"/>
<proteinExistence type="inferred from homology"/>
<keyword evidence="4" id="KW-0732">Signal</keyword>
<dbReference type="GO" id="GO:0008800">
    <property type="term" value="F:beta-lactamase activity"/>
    <property type="evidence" value="ECO:0007669"/>
    <property type="project" value="UniProtKB-EC"/>
</dbReference>
<dbReference type="KEGG" id="psu:Psesu_0191"/>
<dbReference type="InterPro" id="IPR045155">
    <property type="entry name" value="Beta-lactam_cat"/>
</dbReference>
<dbReference type="RefSeq" id="WP_013533883.1">
    <property type="nucleotide sequence ID" value="NC_014924.1"/>
</dbReference>
<name>E6WP80_PSEUU</name>
<dbReference type="InterPro" id="IPR000871">
    <property type="entry name" value="Beta-lactam_class-A"/>
</dbReference>
<organism evidence="6 7">
    <name type="scientific">Pseudoxanthomonas suwonensis (strain 11-1)</name>
    <dbReference type="NCBI Taxonomy" id="743721"/>
    <lineage>
        <taxon>Bacteria</taxon>
        <taxon>Pseudomonadati</taxon>
        <taxon>Pseudomonadota</taxon>
        <taxon>Gammaproteobacteria</taxon>
        <taxon>Lysobacterales</taxon>
        <taxon>Lysobacteraceae</taxon>
        <taxon>Pseudoxanthomonas</taxon>
    </lineage>
</organism>
<dbReference type="STRING" id="743721.Psesu_0191"/>
<dbReference type="EC" id="3.5.2.6" evidence="3"/>
<dbReference type="Pfam" id="PF13354">
    <property type="entry name" value="Beta-lactamase2"/>
    <property type="match status" value="1"/>
</dbReference>
<dbReference type="AlphaFoldDB" id="E6WP80"/>
<feature type="chain" id="PRO_5003214363" description="beta-lactamase" evidence="4">
    <location>
        <begin position="25"/>
        <end position="373"/>
    </location>
</feature>
<evidence type="ECO:0000256" key="1">
    <source>
        <dbReference type="ARBA" id="ARBA00001526"/>
    </source>
</evidence>
<dbReference type="HOGENOM" id="CLU_031960_8_0_6"/>
<protein>
    <recommendedName>
        <fullName evidence="3">beta-lactamase</fullName>
        <ecNumber evidence="3">3.5.2.6</ecNumber>
    </recommendedName>
</protein>
<accession>E6WP80</accession>
<feature type="domain" description="Beta-lactamase class A catalytic" evidence="5">
    <location>
        <begin position="56"/>
        <end position="319"/>
    </location>
</feature>
<evidence type="ECO:0000313" key="6">
    <source>
        <dbReference type="EMBL" id="ADV26053.1"/>
    </source>
</evidence>
<evidence type="ECO:0000313" key="7">
    <source>
        <dbReference type="Proteomes" id="UP000008632"/>
    </source>
</evidence>
<dbReference type="SUPFAM" id="SSF56601">
    <property type="entry name" value="beta-lactamase/transpeptidase-like"/>
    <property type="match status" value="1"/>
</dbReference>
<evidence type="ECO:0000256" key="3">
    <source>
        <dbReference type="ARBA" id="ARBA00012865"/>
    </source>
</evidence>
<dbReference type="Proteomes" id="UP000008632">
    <property type="component" value="Chromosome"/>
</dbReference>
<dbReference type="GO" id="GO:0046677">
    <property type="term" value="P:response to antibiotic"/>
    <property type="evidence" value="ECO:0007669"/>
    <property type="project" value="InterPro"/>
</dbReference>
<dbReference type="GO" id="GO:0030655">
    <property type="term" value="P:beta-lactam antibiotic catabolic process"/>
    <property type="evidence" value="ECO:0007669"/>
    <property type="project" value="InterPro"/>
</dbReference>
<dbReference type="Gene3D" id="3.40.710.10">
    <property type="entry name" value="DD-peptidase/beta-lactamase superfamily"/>
    <property type="match status" value="1"/>
</dbReference>